<reference evidence="2" key="1">
    <citation type="journal article" date="2011" name="J. Bacteriol.">
        <title>Genome sequences of eight morphologically diverse alphaproteobacteria.</title>
        <authorList>
            <consortium name="US DOE Joint Genome Institute"/>
            <person name="Brown P.J."/>
            <person name="Kysela D.T."/>
            <person name="Buechlein A."/>
            <person name="Hemmerich C."/>
            <person name="Brun Y.V."/>
        </authorList>
    </citation>
    <scope>NUCLEOTIDE SEQUENCE [LARGE SCALE GENOMIC DNA]</scope>
    <source>
        <strain evidence="2">ATCC 17100 / ATH 3.1.1 / DSM 162 / LMG 4299</strain>
    </source>
</reference>
<accession>E3I5A3</accession>
<evidence type="ECO:0000313" key="2">
    <source>
        <dbReference type="Proteomes" id="UP000001399"/>
    </source>
</evidence>
<sequence length="80" mass="8547">MFMSQGSQTEIELIESMLPTCCPSPCADEEAADVLRSSVIEGFEKAIDLGVPPVQALAYILNWVSDEMARVKAAPVSAST</sequence>
<dbReference type="KEGG" id="rva:Rvan_1291"/>
<dbReference type="AlphaFoldDB" id="E3I5A3"/>
<evidence type="ECO:0000313" key="1">
    <source>
        <dbReference type="EMBL" id="ADP70553.1"/>
    </source>
</evidence>
<proteinExistence type="predicted"/>
<dbReference type="HOGENOM" id="CLU_2587470_0_0_5"/>
<dbReference type="EMBL" id="CP002292">
    <property type="protein sequence ID" value="ADP70553.1"/>
    <property type="molecule type" value="Genomic_DNA"/>
</dbReference>
<name>E3I5A3_RHOVT</name>
<gene>
    <name evidence="1" type="ordered locus">Rvan_1291</name>
</gene>
<protein>
    <submittedName>
        <fullName evidence="1">Uncharacterized protein</fullName>
    </submittedName>
</protein>
<organism evidence="1 2">
    <name type="scientific">Rhodomicrobium vannielii (strain ATCC 17100 / DSM 162 / LMG 4299 / NCIMB 10020 / ATH 3.1.1)</name>
    <dbReference type="NCBI Taxonomy" id="648757"/>
    <lineage>
        <taxon>Bacteria</taxon>
        <taxon>Pseudomonadati</taxon>
        <taxon>Pseudomonadota</taxon>
        <taxon>Alphaproteobacteria</taxon>
        <taxon>Hyphomicrobiales</taxon>
        <taxon>Hyphomicrobiaceae</taxon>
        <taxon>Rhodomicrobium</taxon>
    </lineage>
</organism>
<keyword evidence="2" id="KW-1185">Reference proteome</keyword>
<dbReference type="Proteomes" id="UP000001399">
    <property type="component" value="Chromosome"/>
</dbReference>